<sequence length="151" mass="16697">MEDSMSQLEKRGGRLLAVSNRAVGGLVRVGVAPHDCHELLVPGRVSGDVTARPVNVLDVDGRRYLVSPRGSSQWVRNVRAGGEVRLRRRRSTASVILVELDDEAKPDLLREYLRRWGWQVSAFVDGLTADSPLADLQAAAPRFPVFEIRDA</sequence>
<dbReference type="InterPro" id="IPR012349">
    <property type="entry name" value="Split_barrel_FMN-bd"/>
</dbReference>
<dbReference type="KEGG" id="goq:ACH46_05945"/>
<accession>A0A0N9N1V7</accession>
<organism evidence="1 2">
    <name type="scientific">Gordonia phthalatica</name>
    <dbReference type="NCBI Taxonomy" id="1136941"/>
    <lineage>
        <taxon>Bacteria</taxon>
        <taxon>Bacillati</taxon>
        <taxon>Actinomycetota</taxon>
        <taxon>Actinomycetes</taxon>
        <taxon>Mycobacteriales</taxon>
        <taxon>Gordoniaceae</taxon>
        <taxon>Gordonia</taxon>
    </lineage>
</organism>
<reference evidence="2" key="1">
    <citation type="submission" date="2015-06" db="EMBL/GenBank/DDBJ databases">
        <title>Complete genome sequence and metabolic analysis of phthalate degradation pathway in Gordonia sp. QH-11.</title>
        <authorList>
            <person name="Jin D."/>
            <person name="Kong X."/>
            <person name="Bai Z."/>
        </authorList>
    </citation>
    <scope>NUCLEOTIDE SEQUENCE [LARGE SCALE GENOMIC DNA]</scope>
    <source>
        <strain evidence="2">QH-11</strain>
    </source>
</reference>
<evidence type="ECO:0000313" key="1">
    <source>
        <dbReference type="EMBL" id="ALG84131.1"/>
    </source>
</evidence>
<proteinExistence type="predicted"/>
<name>A0A0N9N1V7_9ACTN</name>
<dbReference type="AlphaFoldDB" id="A0A0N9N1V7"/>
<dbReference type="Gene3D" id="2.30.110.10">
    <property type="entry name" value="Electron Transport, Fmn-binding Protein, Chain A"/>
    <property type="match status" value="1"/>
</dbReference>
<dbReference type="GO" id="GO:0016491">
    <property type="term" value="F:oxidoreductase activity"/>
    <property type="evidence" value="ECO:0007669"/>
    <property type="project" value="InterPro"/>
</dbReference>
<protein>
    <submittedName>
        <fullName evidence="1">Nitroreductase</fullName>
    </submittedName>
</protein>
<keyword evidence="2" id="KW-1185">Reference proteome</keyword>
<gene>
    <name evidence="1" type="ORF">ACH46_05945</name>
</gene>
<dbReference type="STRING" id="1136941.ACH46_05945"/>
<dbReference type="PATRIC" id="fig|1136941.3.peg.1216"/>
<dbReference type="EMBL" id="CP011853">
    <property type="protein sequence ID" value="ALG84131.1"/>
    <property type="molecule type" value="Genomic_DNA"/>
</dbReference>
<dbReference type="InterPro" id="IPR004378">
    <property type="entry name" value="F420H2_quin_Rdtase"/>
</dbReference>
<dbReference type="Pfam" id="PF04075">
    <property type="entry name" value="F420H2_quin_red"/>
    <property type="match status" value="1"/>
</dbReference>
<reference evidence="1 2" key="2">
    <citation type="journal article" date="2017" name="Int. J. Syst. Evol. Microbiol.">
        <title>Gordonia phthalatica sp. nov., a di-n-butyl phthalate-degrading bacterium isolated from activated sludge.</title>
        <authorList>
            <person name="Jin D."/>
            <person name="Kong X."/>
            <person name="Jia M."/>
            <person name="Yu X."/>
            <person name="Wang X."/>
            <person name="Zhuang X."/>
            <person name="Deng Y."/>
            <person name="Bai Z."/>
        </authorList>
    </citation>
    <scope>NUCLEOTIDE SEQUENCE [LARGE SCALE GENOMIC DNA]</scope>
    <source>
        <strain evidence="1 2">QH-11</strain>
    </source>
</reference>
<evidence type="ECO:0000313" key="2">
    <source>
        <dbReference type="Proteomes" id="UP000063789"/>
    </source>
</evidence>
<dbReference type="Proteomes" id="UP000063789">
    <property type="component" value="Chromosome"/>
</dbReference>